<keyword evidence="3" id="KW-1185">Reference proteome</keyword>
<feature type="non-terminal residue" evidence="2">
    <location>
        <position position="271"/>
    </location>
</feature>
<dbReference type="AlphaFoldDB" id="V4BT20"/>
<evidence type="ECO:0000313" key="3">
    <source>
        <dbReference type="Proteomes" id="UP000030746"/>
    </source>
</evidence>
<feature type="compositionally biased region" description="Low complexity" evidence="1">
    <location>
        <begin position="23"/>
        <end position="37"/>
    </location>
</feature>
<dbReference type="GeneID" id="20249197"/>
<dbReference type="CTD" id="20249197"/>
<protein>
    <submittedName>
        <fullName evidence="2">Uncharacterized protein</fullName>
    </submittedName>
</protein>
<gene>
    <name evidence="2" type="ORF">LOTGIDRAFT_233241</name>
</gene>
<dbReference type="RefSeq" id="XP_009057173.1">
    <property type="nucleotide sequence ID" value="XM_009058925.1"/>
</dbReference>
<evidence type="ECO:0000313" key="2">
    <source>
        <dbReference type="EMBL" id="ESO92254.1"/>
    </source>
</evidence>
<evidence type="ECO:0000256" key="1">
    <source>
        <dbReference type="SAM" id="MobiDB-lite"/>
    </source>
</evidence>
<reference evidence="2 3" key="1">
    <citation type="journal article" date="2013" name="Nature">
        <title>Insights into bilaterian evolution from three spiralian genomes.</title>
        <authorList>
            <person name="Simakov O."/>
            <person name="Marletaz F."/>
            <person name="Cho S.J."/>
            <person name="Edsinger-Gonzales E."/>
            <person name="Havlak P."/>
            <person name="Hellsten U."/>
            <person name="Kuo D.H."/>
            <person name="Larsson T."/>
            <person name="Lv J."/>
            <person name="Arendt D."/>
            <person name="Savage R."/>
            <person name="Osoegawa K."/>
            <person name="de Jong P."/>
            <person name="Grimwood J."/>
            <person name="Chapman J.A."/>
            <person name="Shapiro H."/>
            <person name="Aerts A."/>
            <person name="Otillar R.P."/>
            <person name="Terry A.Y."/>
            <person name="Boore J.L."/>
            <person name="Grigoriev I.V."/>
            <person name="Lindberg D.R."/>
            <person name="Seaver E.C."/>
            <person name="Weisblat D.A."/>
            <person name="Putnam N.H."/>
            <person name="Rokhsar D.S."/>
        </authorList>
    </citation>
    <scope>NUCLEOTIDE SEQUENCE [LARGE SCALE GENOMIC DNA]</scope>
</reference>
<dbReference type="EMBL" id="KB202124">
    <property type="protein sequence ID" value="ESO92254.1"/>
    <property type="molecule type" value="Genomic_DNA"/>
</dbReference>
<accession>V4BT20</accession>
<sequence length="271" mass="29384">MDFGQYVGANDSLMRTPAKHQSNNTQYQGNNTQYQGNMNTVQQSHSNQPSLSQADSQRETGGFQTTTSVGYRPSITATTNSTVFQPHVSVTTGSNTGFQTLSSATSAGFIPQISGYQPPVSVGYKPTVSGGPKTSINNYISSDYQSSTVSGGYKPTVNNGYQLGTQTNIDLHSIKNGFQPTNNVGFNTSDSVGSEFRARDSVAMGKKPSDNEGFQPFSSLGEKSDNVIYEPLSPMKIDVDPEHEMTSTFFEFPKTRPFINSSYRQSVNKPP</sequence>
<name>V4BT20_LOTGI</name>
<dbReference type="HOGENOM" id="CLU_1028852_0_0_1"/>
<feature type="region of interest" description="Disordered" evidence="1">
    <location>
        <begin position="1"/>
        <end position="72"/>
    </location>
</feature>
<dbReference type="KEGG" id="lgi:LOTGIDRAFT_233241"/>
<dbReference type="Proteomes" id="UP000030746">
    <property type="component" value="Unassembled WGS sequence"/>
</dbReference>
<feature type="compositionally biased region" description="Polar residues" evidence="1">
    <location>
        <begin position="62"/>
        <end position="72"/>
    </location>
</feature>
<proteinExistence type="predicted"/>
<organism evidence="2 3">
    <name type="scientific">Lottia gigantea</name>
    <name type="common">Giant owl limpet</name>
    <dbReference type="NCBI Taxonomy" id="225164"/>
    <lineage>
        <taxon>Eukaryota</taxon>
        <taxon>Metazoa</taxon>
        <taxon>Spiralia</taxon>
        <taxon>Lophotrochozoa</taxon>
        <taxon>Mollusca</taxon>
        <taxon>Gastropoda</taxon>
        <taxon>Patellogastropoda</taxon>
        <taxon>Lottioidea</taxon>
        <taxon>Lottiidae</taxon>
        <taxon>Lottia</taxon>
    </lineage>
</organism>
<feature type="compositionally biased region" description="Polar residues" evidence="1">
    <location>
        <begin position="38"/>
        <end position="55"/>
    </location>
</feature>